<sequence length="254" mass="27107">MASSGDNLNGATSASFRPALLVVDMQEDFCPPNGTLAIQGGRTLAPVINSLLSLPGFAVKISTQDFHPTSHISFAANQPGPNNIPFQSTTTLTNPATGRETETKPQRLWPVHCVANTPGACIIPEIEADKISVNIRKGMDARMEMYSAFADAFGNNDCVETGGVNMDLAAVLREHQASDVFIVGLAGDYCVKDTAVDAVDRGFRCFVVEEGTKCIDPGKGWEAAKQEMEDHGVRIVNIDGPEVGQVRTLLPVCS</sequence>
<dbReference type="PANTHER" id="PTHR11080">
    <property type="entry name" value="PYRAZINAMIDASE/NICOTINAMIDASE"/>
    <property type="match status" value="1"/>
</dbReference>
<proteinExistence type="inferred from homology"/>
<dbReference type="EMBL" id="EQ999974">
    <property type="protein sequence ID" value="EEQ86696.1"/>
    <property type="molecule type" value="Genomic_DNA"/>
</dbReference>
<keyword evidence="3" id="KW-0479">Metal-binding</keyword>
<reference evidence="10" key="1">
    <citation type="journal article" date="2015" name="PLoS Genet.">
        <title>The dynamic genome and transcriptome of the human fungal pathogen Blastomyces and close relative Emmonsia.</title>
        <authorList>
            <person name="Munoz J.F."/>
            <person name="Gauthier G.M."/>
            <person name="Desjardins C.A."/>
            <person name="Gallo J.E."/>
            <person name="Holder J."/>
            <person name="Sullivan T.D."/>
            <person name="Marty A.J."/>
            <person name="Carmen J.C."/>
            <person name="Chen Z."/>
            <person name="Ding L."/>
            <person name="Gujja S."/>
            <person name="Magrini V."/>
            <person name="Misas E."/>
            <person name="Mitreva M."/>
            <person name="Priest M."/>
            <person name="Saif S."/>
            <person name="Whiston E.A."/>
            <person name="Young S."/>
            <person name="Zeng Q."/>
            <person name="Goldman W.E."/>
            <person name="Mardis E.R."/>
            <person name="Taylor J.W."/>
            <person name="McEwen J.G."/>
            <person name="Clay O.K."/>
            <person name="Klein B.S."/>
            <person name="Cuomo C.A."/>
        </authorList>
    </citation>
    <scope>NUCLEOTIDE SEQUENCE [LARGE SCALE GENOMIC DNA]</scope>
    <source>
        <strain evidence="10">ER-3 / ATCC MYA-2586</strain>
    </source>
</reference>
<evidence type="ECO:0000256" key="6">
    <source>
        <dbReference type="ARBA" id="ARBA00039017"/>
    </source>
</evidence>
<protein>
    <recommendedName>
        <fullName evidence="6">nicotinamidase</fullName>
        <ecNumber evidence="6">3.5.1.19</ecNumber>
    </recommendedName>
    <alternativeName>
        <fullName evidence="7">Nicotinamide deamidase</fullName>
    </alternativeName>
</protein>
<evidence type="ECO:0000256" key="1">
    <source>
        <dbReference type="ARBA" id="ARBA00006336"/>
    </source>
</evidence>
<dbReference type="Gene3D" id="3.40.50.850">
    <property type="entry name" value="Isochorismatase-like"/>
    <property type="match status" value="1"/>
</dbReference>
<comment type="pathway">
    <text evidence="5">Cofactor biosynthesis; nicotinate biosynthesis; nicotinate from nicotinamide: step 1/1.</text>
</comment>
<dbReference type="RefSeq" id="XP_045274197.1">
    <property type="nucleotide sequence ID" value="XM_045417359.1"/>
</dbReference>
<dbReference type="Proteomes" id="UP000002039">
    <property type="component" value="Unassembled WGS sequence"/>
</dbReference>
<dbReference type="EC" id="3.5.1.19" evidence="6"/>
<organism evidence="9 10">
    <name type="scientific">Ajellomyces dermatitidis (strain ER-3 / ATCC MYA-2586)</name>
    <name type="common">Blastomyces dermatitidis</name>
    <dbReference type="NCBI Taxonomy" id="559297"/>
    <lineage>
        <taxon>Eukaryota</taxon>
        <taxon>Fungi</taxon>
        <taxon>Dikarya</taxon>
        <taxon>Ascomycota</taxon>
        <taxon>Pezizomycotina</taxon>
        <taxon>Eurotiomycetes</taxon>
        <taxon>Eurotiomycetidae</taxon>
        <taxon>Onygenales</taxon>
        <taxon>Ajellomycetaceae</taxon>
        <taxon>Blastomyces</taxon>
    </lineage>
</organism>
<dbReference type="Pfam" id="PF00857">
    <property type="entry name" value="Isochorismatase"/>
    <property type="match status" value="1"/>
</dbReference>
<dbReference type="InterPro" id="IPR000868">
    <property type="entry name" value="Isochorismatase-like_dom"/>
</dbReference>
<dbReference type="GO" id="GO:0016787">
    <property type="term" value="F:hydrolase activity"/>
    <property type="evidence" value="ECO:0007669"/>
    <property type="project" value="UniProtKB-KW"/>
</dbReference>
<evidence type="ECO:0000256" key="5">
    <source>
        <dbReference type="ARBA" id="ARBA00037900"/>
    </source>
</evidence>
<keyword evidence="10" id="KW-1185">Reference proteome</keyword>
<comment type="similarity">
    <text evidence="1">Belongs to the isochorismatase family.</text>
</comment>
<gene>
    <name evidence="9" type="ORF">BDCG_01816</name>
</gene>
<evidence type="ECO:0000256" key="7">
    <source>
        <dbReference type="ARBA" id="ARBA00043224"/>
    </source>
</evidence>
<dbReference type="SUPFAM" id="SSF52499">
    <property type="entry name" value="Isochorismatase-like hydrolases"/>
    <property type="match status" value="1"/>
</dbReference>
<evidence type="ECO:0000256" key="4">
    <source>
        <dbReference type="ARBA" id="ARBA00022801"/>
    </source>
</evidence>
<dbReference type="PANTHER" id="PTHR11080:SF2">
    <property type="entry name" value="LD05707P"/>
    <property type="match status" value="1"/>
</dbReference>
<dbReference type="InterPro" id="IPR036380">
    <property type="entry name" value="Isochorismatase-like_sf"/>
</dbReference>
<dbReference type="CDD" id="cd01011">
    <property type="entry name" value="nicotinamidase"/>
    <property type="match status" value="1"/>
</dbReference>
<dbReference type="GeneID" id="69024356"/>
<dbReference type="InterPro" id="IPR052347">
    <property type="entry name" value="Isochorismatase_Nicotinamidase"/>
</dbReference>
<accession>A0ABP2ESU9</accession>
<keyword evidence="2" id="KW-0662">Pyridine nucleotide biosynthesis</keyword>
<feature type="domain" description="Isochorismatase-like" evidence="8">
    <location>
        <begin position="19"/>
        <end position="236"/>
    </location>
</feature>
<name>A0ABP2ESU9_AJEDR</name>
<evidence type="ECO:0000259" key="8">
    <source>
        <dbReference type="Pfam" id="PF00857"/>
    </source>
</evidence>
<evidence type="ECO:0000256" key="2">
    <source>
        <dbReference type="ARBA" id="ARBA00022642"/>
    </source>
</evidence>
<evidence type="ECO:0000313" key="9">
    <source>
        <dbReference type="EMBL" id="EEQ86696.1"/>
    </source>
</evidence>
<evidence type="ECO:0000256" key="3">
    <source>
        <dbReference type="ARBA" id="ARBA00022723"/>
    </source>
</evidence>
<evidence type="ECO:0000313" key="10">
    <source>
        <dbReference type="Proteomes" id="UP000002039"/>
    </source>
</evidence>
<keyword evidence="4 9" id="KW-0378">Hydrolase</keyword>